<dbReference type="RefSeq" id="WP_073240098.1">
    <property type="nucleotide sequence ID" value="NZ_FQUY01000032.1"/>
</dbReference>
<evidence type="ECO:0000313" key="7">
    <source>
        <dbReference type="EMBL" id="SHF54073.1"/>
    </source>
</evidence>
<evidence type="ECO:0000256" key="1">
    <source>
        <dbReference type="ARBA" id="ARBA00004651"/>
    </source>
</evidence>
<name>A0A1M5CH29_9FIRM</name>
<evidence type="ECO:0000256" key="2">
    <source>
        <dbReference type="ARBA" id="ARBA00022475"/>
    </source>
</evidence>
<dbReference type="Pfam" id="PF02653">
    <property type="entry name" value="BPD_transp_2"/>
    <property type="match status" value="1"/>
</dbReference>
<keyword evidence="7" id="KW-0813">Transport</keyword>
<evidence type="ECO:0000313" key="8">
    <source>
        <dbReference type="Proteomes" id="UP000184148"/>
    </source>
</evidence>
<evidence type="ECO:0000256" key="5">
    <source>
        <dbReference type="ARBA" id="ARBA00023136"/>
    </source>
</evidence>
<gene>
    <name evidence="7" type="ORF">SAMN02745133_02929</name>
</gene>
<feature type="transmembrane region" description="Helical" evidence="6">
    <location>
        <begin position="153"/>
        <end position="170"/>
    </location>
</feature>
<dbReference type="EMBL" id="FQUY01000032">
    <property type="protein sequence ID" value="SHF54073.1"/>
    <property type="molecule type" value="Genomic_DNA"/>
</dbReference>
<evidence type="ECO:0000256" key="3">
    <source>
        <dbReference type="ARBA" id="ARBA00022692"/>
    </source>
</evidence>
<comment type="subcellular location">
    <subcellularLocation>
        <location evidence="1">Cell membrane</location>
        <topology evidence="1">Multi-pass membrane protein</topology>
    </subcellularLocation>
</comment>
<protein>
    <submittedName>
        <fullName evidence="7">Simple sugar transport system permease protein</fullName>
    </submittedName>
</protein>
<feature type="transmembrane region" description="Helical" evidence="6">
    <location>
        <begin position="38"/>
        <end position="57"/>
    </location>
</feature>
<feature type="transmembrane region" description="Helical" evidence="6">
    <location>
        <begin position="64"/>
        <end position="87"/>
    </location>
</feature>
<evidence type="ECO:0000256" key="4">
    <source>
        <dbReference type="ARBA" id="ARBA00022989"/>
    </source>
</evidence>
<dbReference type="AlphaFoldDB" id="A0A1M5CH29"/>
<keyword evidence="2" id="KW-1003">Cell membrane</keyword>
<accession>A0A1M5CH29</accession>
<dbReference type="OrthoDB" id="9792579at2"/>
<evidence type="ECO:0000256" key="6">
    <source>
        <dbReference type="SAM" id="Phobius"/>
    </source>
</evidence>
<sequence length="309" mass="33368">MDILHNLFNLGTLVAGIRIATPILLAGLGGLHTMQANILNIGMEGMMLFGAFSAVLVSYYTGSIIFATIAAILVGVLAAVIFGLFGVKFKCNIIVAGIAINLFGVAFTIYLLRSIFHVRGALSHPKIVGFPVMDFPVLSSLPYIGELFKGHSIIVYVAFLMVFLVHLFLYRTPKGLHIRSVGEHAEAAASVGISPDRIRFQAVMISGFFCGLAGAYLSLAQTRMFVENMVAGRGFIALAAIYFGGGTPVGTMLAALLFGFAEAVSLRLQTLGFPSQFVLMTPYLMTVFILIIISYVKKVHSQKRKYEIA</sequence>
<proteinExistence type="predicted"/>
<dbReference type="PANTHER" id="PTHR43370:SF1">
    <property type="entry name" value="GUANOSINE ABC TRANSPORTER PERMEASE PROTEIN NUPQ"/>
    <property type="match status" value="1"/>
</dbReference>
<keyword evidence="3 6" id="KW-0812">Transmembrane</keyword>
<reference evidence="8" key="1">
    <citation type="submission" date="2016-11" db="EMBL/GenBank/DDBJ databases">
        <authorList>
            <person name="Varghese N."/>
            <person name="Submissions S."/>
        </authorList>
    </citation>
    <scope>NUCLEOTIDE SEQUENCE [LARGE SCALE GENOMIC DNA]</scope>
    <source>
        <strain evidence="8">DSM 12395</strain>
    </source>
</reference>
<feature type="transmembrane region" description="Helical" evidence="6">
    <location>
        <begin position="200"/>
        <end position="219"/>
    </location>
</feature>
<keyword evidence="7" id="KW-0762">Sugar transport</keyword>
<dbReference type="PANTHER" id="PTHR43370">
    <property type="entry name" value="SUGAR ABC TRANSPORTER INTEGRAL MEMBRANE PROTEIN-RELATED"/>
    <property type="match status" value="1"/>
</dbReference>
<dbReference type="STRING" id="1121429.SAMN02745133_02929"/>
<dbReference type="GO" id="GO:0022857">
    <property type="term" value="F:transmembrane transporter activity"/>
    <property type="evidence" value="ECO:0007669"/>
    <property type="project" value="InterPro"/>
</dbReference>
<dbReference type="Proteomes" id="UP000184148">
    <property type="component" value="Unassembled WGS sequence"/>
</dbReference>
<keyword evidence="4 6" id="KW-1133">Transmembrane helix</keyword>
<feature type="transmembrane region" description="Helical" evidence="6">
    <location>
        <begin position="231"/>
        <end position="257"/>
    </location>
</feature>
<feature type="transmembrane region" description="Helical" evidence="6">
    <location>
        <begin position="277"/>
        <end position="296"/>
    </location>
</feature>
<keyword evidence="8" id="KW-1185">Reference proteome</keyword>
<dbReference type="InterPro" id="IPR001851">
    <property type="entry name" value="ABC_transp_permease"/>
</dbReference>
<dbReference type="GO" id="GO:0005886">
    <property type="term" value="C:plasma membrane"/>
    <property type="evidence" value="ECO:0007669"/>
    <property type="project" value="UniProtKB-SubCell"/>
</dbReference>
<dbReference type="CDD" id="cd06580">
    <property type="entry name" value="TM_PBP1_transp_TpRbsC_like"/>
    <property type="match status" value="1"/>
</dbReference>
<organism evidence="7 8">
    <name type="scientific">Desulforamulus putei DSM 12395</name>
    <dbReference type="NCBI Taxonomy" id="1121429"/>
    <lineage>
        <taxon>Bacteria</taxon>
        <taxon>Bacillati</taxon>
        <taxon>Bacillota</taxon>
        <taxon>Clostridia</taxon>
        <taxon>Eubacteriales</taxon>
        <taxon>Peptococcaceae</taxon>
        <taxon>Desulforamulus</taxon>
    </lineage>
</organism>
<keyword evidence="5 6" id="KW-0472">Membrane</keyword>
<feature type="transmembrane region" description="Helical" evidence="6">
    <location>
        <begin position="7"/>
        <end position="32"/>
    </location>
</feature>
<feature type="transmembrane region" description="Helical" evidence="6">
    <location>
        <begin position="93"/>
        <end position="112"/>
    </location>
</feature>